<keyword evidence="4" id="KW-0520">NAD</keyword>
<evidence type="ECO:0000259" key="8">
    <source>
        <dbReference type="Pfam" id="PF01619"/>
    </source>
</evidence>
<dbReference type="InterPro" id="IPR016160">
    <property type="entry name" value="Ald_DH_CS_CYS"/>
</dbReference>
<reference evidence="10 11" key="1">
    <citation type="submission" date="2019-11" db="EMBL/GenBank/DDBJ databases">
        <authorList>
            <person name="Khan S.A."/>
            <person name="Jeon C.O."/>
            <person name="Chun B.H."/>
        </authorList>
    </citation>
    <scope>NUCLEOTIDE SEQUENCE [LARGE SCALE GENOMIC DNA]</scope>
    <source>
        <strain evidence="10 11">IMCC 1097</strain>
    </source>
</reference>
<accession>A0A5Q2Q8Y4</accession>
<dbReference type="Pfam" id="PF14850">
    <property type="entry name" value="Pro_dh-DNA_bdg"/>
    <property type="match status" value="1"/>
</dbReference>
<protein>
    <recommendedName>
        <fullName evidence="2">L-glutamate gamma-semialdehyde dehydrogenase</fullName>
        <ecNumber evidence="2">1.2.1.88</ecNumber>
    </recommendedName>
</protein>
<dbReference type="PANTHER" id="PTHR42862:SF1">
    <property type="entry name" value="DELTA-1-PYRROLINE-5-CARBOXYLATE DEHYDROGENASE 2, ISOFORM A-RELATED"/>
    <property type="match status" value="1"/>
</dbReference>
<dbReference type="EMBL" id="CP045871">
    <property type="protein sequence ID" value="QGG81239.1"/>
    <property type="molecule type" value="Genomic_DNA"/>
</dbReference>
<dbReference type="KEGG" id="llp:GH975_11950"/>
<dbReference type="InterPro" id="IPR050485">
    <property type="entry name" value="Proline_metab_enzyme"/>
</dbReference>
<dbReference type="InterPro" id="IPR029041">
    <property type="entry name" value="FAD-linked_oxidoreductase-like"/>
</dbReference>
<gene>
    <name evidence="10" type="ORF">GH975_11950</name>
</gene>
<dbReference type="InterPro" id="IPR016161">
    <property type="entry name" value="Ald_DH/histidinol_DH"/>
</dbReference>
<dbReference type="PROSITE" id="PS00070">
    <property type="entry name" value="ALDEHYDE_DEHYDR_CYS"/>
    <property type="match status" value="1"/>
</dbReference>
<comment type="pathway">
    <text evidence="1">Amino-acid degradation; L-proline degradation into L-glutamate; L-glutamate from L-proline: step 2/2.</text>
</comment>
<dbReference type="InterPro" id="IPR015590">
    <property type="entry name" value="Aldehyde_DH_dom"/>
</dbReference>
<name>A0A5Q2Q8Y4_9GAMM</name>
<evidence type="ECO:0000259" key="7">
    <source>
        <dbReference type="Pfam" id="PF00171"/>
    </source>
</evidence>
<dbReference type="Gene3D" id="1.20.5.460">
    <property type="entry name" value="Single helix bin"/>
    <property type="match status" value="1"/>
</dbReference>
<dbReference type="Gene3D" id="3.20.20.220">
    <property type="match status" value="1"/>
</dbReference>
<dbReference type="InterPro" id="IPR002872">
    <property type="entry name" value="Proline_DH_dom"/>
</dbReference>
<dbReference type="Proteomes" id="UP000388235">
    <property type="component" value="Chromosome"/>
</dbReference>
<dbReference type="CDD" id="cd07125">
    <property type="entry name" value="ALDH_PutA-P5CDH"/>
    <property type="match status" value="1"/>
</dbReference>
<dbReference type="SUPFAM" id="SSF81935">
    <property type="entry name" value="N-terminal domain of bifunctional PutA protein"/>
    <property type="match status" value="1"/>
</dbReference>
<evidence type="ECO:0000256" key="1">
    <source>
        <dbReference type="ARBA" id="ARBA00004786"/>
    </source>
</evidence>
<evidence type="ECO:0000313" key="11">
    <source>
        <dbReference type="Proteomes" id="UP000388235"/>
    </source>
</evidence>
<dbReference type="GO" id="GO:0003700">
    <property type="term" value="F:DNA-binding transcription factor activity"/>
    <property type="evidence" value="ECO:0007669"/>
    <property type="project" value="InterPro"/>
</dbReference>
<dbReference type="InterPro" id="IPR024082">
    <property type="entry name" value="PRODH_PutA_dom_II"/>
</dbReference>
<dbReference type="GO" id="GO:0004657">
    <property type="term" value="F:proline dehydrogenase activity"/>
    <property type="evidence" value="ECO:0007669"/>
    <property type="project" value="InterPro"/>
</dbReference>
<evidence type="ECO:0000259" key="9">
    <source>
        <dbReference type="Pfam" id="PF14850"/>
    </source>
</evidence>
<evidence type="ECO:0000313" key="10">
    <source>
        <dbReference type="EMBL" id="QGG81239.1"/>
    </source>
</evidence>
<sequence length="976" mass="104682">MHTDTHLFTPDYDVADLDYAAALRADSQPLDQSVRDQAAHWVQRVRDNASDEGPVASLLQEYNLSSEEGVALLCIAECILRIPDSATVDSLLQSKLSGLDWRAHSGRAESWFVNASTAALLVTGKIVTPNPKGAWNSLVQRVGEPVVRVMVRKAVAVLGGQFVYGRDIKAALKSAKKEICSFDMLGEAAMTDADAQRYLRSYHDALDALCTQPDQPLHQKQGLSIKLSALHPRFNPHQKDRLDVELYPRVQGLVIKAAQHNVPLCIDAEETERLLLQLDVLAKLAHDPAITPSWEGLGLAIQAYHKGAQQTVDFVADLARDSGRRLLPRLVKGAYWDAEVKRAQTLGLDSYPVFTRKADTDLNYLICARKMMEARAVMHPCFATHNALTVAAIAALGSDGYEFQRLHGMGESLYAIAKPKVGVRVYAPVGPHRDLLAYLVRRLLENGANSSFVHQIADDDIPVGAICQDPLNDTSRAMHAPHDLFGARTNSLGFDLDRAPHLARVQAAKVPAVTTVDTSASEARAALDRAHGAFGSWNEAGFETRSQILLAAADLLESHTAEAMQLLADEGGRVLADGLSEVREAVDFLRYYAMQAATMGAVKVLPGPTGEDNHYWVEGKGVFLAIAPWNFPLAIFLGQVSAALVSGNTVLAKPAEATPRTGLWAVGLLHQAGVPHDVLQCLPGEGPVIGDALLGDSRIAGVAFTGSTATAKRINIQLAQRDGPIATLIAETGGINAMVVDSSALPEQVTRDVIAGAFQSAGQRCSALRVLCLQEDIADAQIEMLTGAMQELRIGQASDPATDVGPMIDAKAAGGIRQYLSAIDANGAQRLAETPLGVFGDDPRYVAPQMWRLADNAMPDREVFGPVLHIVTYQSNQLQATIERINDLGFALTAGIHTRSDLRQAQFARSIHAGNVYVNRNQIGAVVGSQPFGGHGLSGTGPKAGGPLYLTRFIQERTQSTDTTAAGGNAALMAGG</sequence>
<evidence type="ECO:0000256" key="2">
    <source>
        <dbReference type="ARBA" id="ARBA00012884"/>
    </source>
</evidence>
<dbReference type="Pfam" id="PF01619">
    <property type="entry name" value="Pro_dh"/>
    <property type="match status" value="1"/>
</dbReference>
<dbReference type="InterPro" id="IPR016162">
    <property type="entry name" value="Ald_DH_N"/>
</dbReference>
<feature type="domain" description="Proline dehydrogenase" evidence="8">
    <location>
        <begin position="176"/>
        <end position="455"/>
    </location>
</feature>
<dbReference type="PIRSF" id="PIRSF000197">
    <property type="entry name" value="Bifunct_PutA"/>
    <property type="match status" value="1"/>
</dbReference>
<dbReference type="AlphaFoldDB" id="A0A5Q2Q8Y4"/>
<dbReference type="Pfam" id="PF00171">
    <property type="entry name" value="Aldedh"/>
    <property type="match status" value="1"/>
</dbReference>
<evidence type="ECO:0000256" key="4">
    <source>
        <dbReference type="ARBA" id="ARBA00023027"/>
    </source>
</evidence>
<dbReference type="InterPro" id="IPR024089">
    <property type="entry name" value="PRODH_PutA_dom_I/II"/>
</dbReference>
<dbReference type="FunFam" id="3.40.309.10:FF:000005">
    <property type="entry name" value="1-pyrroline-5-carboxylate dehydrogenase 1"/>
    <property type="match status" value="1"/>
</dbReference>
<dbReference type="NCBIfam" id="TIGR01238">
    <property type="entry name" value="D1pyr5carbox3"/>
    <property type="match status" value="1"/>
</dbReference>
<comment type="catalytic activity">
    <reaction evidence="5">
        <text>L-glutamate 5-semialdehyde + NAD(+) + H2O = L-glutamate + NADH + 2 H(+)</text>
        <dbReference type="Rhea" id="RHEA:30235"/>
        <dbReference type="ChEBI" id="CHEBI:15377"/>
        <dbReference type="ChEBI" id="CHEBI:15378"/>
        <dbReference type="ChEBI" id="CHEBI:29985"/>
        <dbReference type="ChEBI" id="CHEBI:57540"/>
        <dbReference type="ChEBI" id="CHEBI:57945"/>
        <dbReference type="ChEBI" id="CHEBI:58066"/>
        <dbReference type="EC" id="1.2.1.88"/>
    </reaction>
</comment>
<dbReference type="SUPFAM" id="SSF53720">
    <property type="entry name" value="ALDH-like"/>
    <property type="match status" value="1"/>
</dbReference>
<dbReference type="GO" id="GO:0010133">
    <property type="term" value="P:L-proline catabolic process to L-glutamate"/>
    <property type="evidence" value="ECO:0007669"/>
    <property type="project" value="InterPro"/>
</dbReference>
<evidence type="ECO:0000256" key="6">
    <source>
        <dbReference type="PIRSR" id="PIRSR000197-1"/>
    </source>
</evidence>
<dbReference type="InterPro" id="IPR016163">
    <property type="entry name" value="Ald_DH_C"/>
</dbReference>
<dbReference type="Gene3D" id="3.40.605.10">
    <property type="entry name" value="Aldehyde Dehydrogenase, Chain A, domain 1"/>
    <property type="match status" value="1"/>
</dbReference>
<dbReference type="EC" id="1.2.1.88" evidence="2"/>
<feature type="domain" description="Aldehyde dehydrogenase" evidence="7">
    <location>
        <begin position="514"/>
        <end position="957"/>
    </location>
</feature>
<feature type="domain" description="Proline dehydrogenase PutA" evidence="9">
    <location>
        <begin position="55"/>
        <end position="162"/>
    </location>
</feature>
<feature type="active site" evidence="6">
    <location>
        <position position="765"/>
    </location>
</feature>
<dbReference type="InterPro" id="IPR005933">
    <property type="entry name" value="PutA_C"/>
</dbReference>
<evidence type="ECO:0000256" key="5">
    <source>
        <dbReference type="ARBA" id="ARBA00048142"/>
    </source>
</evidence>
<dbReference type="GO" id="GO:0003842">
    <property type="term" value="F:L-glutamate gamma-semialdehyde dehydrogenase activity"/>
    <property type="evidence" value="ECO:0007669"/>
    <property type="project" value="UniProtKB-EC"/>
</dbReference>
<dbReference type="PANTHER" id="PTHR42862">
    <property type="entry name" value="DELTA-1-PYRROLINE-5-CARBOXYLATE DEHYDROGENASE 1, ISOFORM A-RELATED"/>
    <property type="match status" value="1"/>
</dbReference>
<proteinExistence type="predicted"/>
<dbReference type="Gene3D" id="3.40.309.10">
    <property type="entry name" value="Aldehyde Dehydrogenase, Chain A, domain 2"/>
    <property type="match status" value="1"/>
</dbReference>
<dbReference type="SUPFAM" id="SSF51730">
    <property type="entry name" value="FAD-linked oxidoreductase"/>
    <property type="match status" value="1"/>
</dbReference>
<dbReference type="OrthoDB" id="9812625at2"/>
<organism evidence="10 11">
    <name type="scientific">Litorivicinus lipolyticus</name>
    <dbReference type="NCBI Taxonomy" id="418701"/>
    <lineage>
        <taxon>Bacteria</taxon>
        <taxon>Pseudomonadati</taxon>
        <taxon>Pseudomonadota</taxon>
        <taxon>Gammaproteobacteria</taxon>
        <taxon>Oceanospirillales</taxon>
        <taxon>Litorivicinaceae</taxon>
        <taxon>Litorivicinus</taxon>
    </lineage>
</organism>
<keyword evidence="11" id="KW-1185">Reference proteome</keyword>
<dbReference type="InterPro" id="IPR025703">
    <property type="entry name" value="Bifunct_PutA"/>
</dbReference>
<dbReference type="GO" id="GO:0009898">
    <property type="term" value="C:cytoplasmic side of plasma membrane"/>
    <property type="evidence" value="ECO:0007669"/>
    <property type="project" value="TreeGrafter"/>
</dbReference>
<feature type="active site" evidence="6">
    <location>
        <position position="731"/>
    </location>
</feature>
<dbReference type="RefSeq" id="WP_153714742.1">
    <property type="nucleotide sequence ID" value="NZ_CP045871.1"/>
</dbReference>
<evidence type="ECO:0000256" key="3">
    <source>
        <dbReference type="ARBA" id="ARBA00023002"/>
    </source>
</evidence>
<keyword evidence="3 10" id="KW-0560">Oxidoreductase</keyword>